<accession>A0ABR1P0Y0</accession>
<name>A0ABR1P0Y0_DIAER</name>
<dbReference type="PROSITE" id="PS50822">
    <property type="entry name" value="PIWI"/>
    <property type="match status" value="1"/>
</dbReference>
<sequence length="431" mass="48220">MTGSPPTFQSITPLQAALGSFRSALRGTGISIGEASPGSRRLQLSHVEDPELERVLTSASERLSLLYIILPVKNTTLYNHIKHICDVKTGLVNICSVGNKLVESGGRPQYFGNVALKFNLKGGGDNQLVEPSRLHFVPRGDTMIVGIDVTHPDPNSSNWAPSIAAMVASINANLAQWPATSSVQRRRRQEMVDSLKDMLKRHLNLWKTEGRHTMFPRNILVYRDGVSEGQYQMVKDYELLLLRQACEEVYDPVGQERPRITVVVVTKRHHTRFGPTAEGKADGNGNCLAGTVTDRGITEAHQWDFWIQAHSAIQGHARPAHYVVVHDEIFRAAPRAQGYNVADTLEDVTQSLHYVFGRCTRAVSYCTPAYYADLVCDRARRYLSNLFDPSSHSDTASMISDLDQEDDDGRQSRLQLIITPHPRVRDKMYYI</sequence>
<dbReference type="InterPro" id="IPR045246">
    <property type="entry name" value="Piwi_ago-like"/>
</dbReference>
<dbReference type="Gene3D" id="3.30.420.10">
    <property type="entry name" value="Ribonuclease H-like superfamily/Ribonuclease H"/>
    <property type="match status" value="1"/>
</dbReference>
<dbReference type="SMART" id="SM00950">
    <property type="entry name" value="Piwi"/>
    <property type="match status" value="1"/>
</dbReference>
<evidence type="ECO:0000313" key="3">
    <source>
        <dbReference type="Proteomes" id="UP001430848"/>
    </source>
</evidence>
<reference evidence="2 3" key="1">
    <citation type="submission" date="2024-02" db="EMBL/GenBank/DDBJ databases">
        <title>De novo assembly and annotation of 12 fungi associated with fruit tree decline syndrome in Ontario, Canada.</title>
        <authorList>
            <person name="Sulman M."/>
            <person name="Ellouze W."/>
            <person name="Ilyukhin E."/>
        </authorList>
    </citation>
    <scope>NUCLEOTIDE SEQUENCE [LARGE SCALE GENOMIC DNA]</scope>
    <source>
        <strain evidence="2 3">M169</strain>
    </source>
</reference>
<evidence type="ECO:0000313" key="2">
    <source>
        <dbReference type="EMBL" id="KAK7723192.1"/>
    </source>
</evidence>
<dbReference type="Proteomes" id="UP001430848">
    <property type="component" value="Unassembled WGS sequence"/>
</dbReference>
<dbReference type="SUPFAM" id="SSF53098">
    <property type="entry name" value="Ribonuclease H-like"/>
    <property type="match status" value="1"/>
</dbReference>
<proteinExistence type="predicted"/>
<evidence type="ECO:0000259" key="1">
    <source>
        <dbReference type="PROSITE" id="PS50822"/>
    </source>
</evidence>
<dbReference type="Gene3D" id="3.40.50.2300">
    <property type="match status" value="1"/>
</dbReference>
<comment type="caution">
    <text evidence="2">The sequence shown here is derived from an EMBL/GenBank/DDBJ whole genome shotgun (WGS) entry which is preliminary data.</text>
</comment>
<dbReference type="CDD" id="cd04657">
    <property type="entry name" value="Piwi_ago-like"/>
    <property type="match status" value="1"/>
</dbReference>
<keyword evidence="3" id="KW-1185">Reference proteome</keyword>
<organism evidence="2 3">
    <name type="scientific">Diaporthe eres</name>
    <name type="common">Phomopsis oblonga</name>
    <dbReference type="NCBI Taxonomy" id="83184"/>
    <lineage>
        <taxon>Eukaryota</taxon>
        <taxon>Fungi</taxon>
        <taxon>Dikarya</taxon>
        <taxon>Ascomycota</taxon>
        <taxon>Pezizomycotina</taxon>
        <taxon>Sordariomycetes</taxon>
        <taxon>Sordariomycetidae</taxon>
        <taxon>Diaporthales</taxon>
        <taxon>Diaporthaceae</taxon>
        <taxon>Diaporthe</taxon>
        <taxon>Diaporthe eres species complex</taxon>
    </lineage>
</organism>
<feature type="domain" description="Piwi" evidence="1">
    <location>
        <begin position="65"/>
        <end position="384"/>
    </location>
</feature>
<dbReference type="InterPro" id="IPR036397">
    <property type="entry name" value="RNaseH_sf"/>
</dbReference>
<dbReference type="EMBL" id="JAKNSF020000062">
    <property type="protein sequence ID" value="KAK7723192.1"/>
    <property type="molecule type" value="Genomic_DNA"/>
</dbReference>
<protein>
    <recommendedName>
        <fullName evidence="1">Piwi domain-containing protein</fullName>
    </recommendedName>
</protein>
<gene>
    <name evidence="2" type="ORF">SLS63_008965</name>
</gene>
<dbReference type="PANTHER" id="PTHR22891">
    <property type="entry name" value="EUKARYOTIC TRANSLATION INITIATION FACTOR 2C"/>
    <property type="match status" value="1"/>
</dbReference>
<dbReference type="InterPro" id="IPR012337">
    <property type="entry name" value="RNaseH-like_sf"/>
</dbReference>
<dbReference type="Pfam" id="PF02171">
    <property type="entry name" value="Piwi"/>
    <property type="match status" value="1"/>
</dbReference>
<dbReference type="InterPro" id="IPR003165">
    <property type="entry name" value="Piwi"/>
</dbReference>